<gene>
    <name evidence="3" type="ORF">FFLO_05624</name>
</gene>
<feature type="compositionally biased region" description="Low complexity" evidence="1">
    <location>
        <begin position="50"/>
        <end position="67"/>
    </location>
</feature>
<keyword evidence="2" id="KW-1133">Transmembrane helix</keyword>
<feature type="compositionally biased region" description="Low complexity" evidence="1">
    <location>
        <begin position="471"/>
        <end position="485"/>
    </location>
</feature>
<feature type="compositionally biased region" description="Acidic residues" evidence="1">
    <location>
        <begin position="341"/>
        <end position="356"/>
    </location>
</feature>
<feature type="transmembrane region" description="Helical" evidence="2">
    <location>
        <begin position="261"/>
        <end position="285"/>
    </location>
</feature>
<protein>
    <submittedName>
        <fullName evidence="3">Uncharacterized protein</fullName>
    </submittedName>
</protein>
<evidence type="ECO:0000313" key="4">
    <source>
        <dbReference type="Proteomes" id="UP000812966"/>
    </source>
</evidence>
<feature type="transmembrane region" description="Helical" evidence="2">
    <location>
        <begin position="12"/>
        <end position="34"/>
    </location>
</feature>
<feature type="transmembrane region" description="Helical" evidence="2">
    <location>
        <begin position="229"/>
        <end position="249"/>
    </location>
</feature>
<feature type="compositionally biased region" description="Pro residues" evidence="1">
    <location>
        <begin position="417"/>
        <end position="427"/>
    </location>
</feature>
<proteinExistence type="predicted"/>
<feature type="region of interest" description="Disordered" evidence="1">
    <location>
        <begin position="339"/>
        <end position="638"/>
    </location>
</feature>
<feature type="compositionally biased region" description="Polar residues" evidence="1">
    <location>
        <begin position="453"/>
        <end position="470"/>
    </location>
</feature>
<feature type="region of interest" description="Disordered" evidence="1">
    <location>
        <begin position="49"/>
        <end position="69"/>
    </location>
</feature>
<name>A0A8K0JM24_9TREE</name>
<feature type="compositionally biased region" description="Polar residues" evidence="1">
    <location>
        <begin position="571"/>
        <end position="582"/>
    </location>
</feature>
<dbReference type="AlphaFoldDB" id="A0A8K0JM24"/>
<evidence type="ECO:0000256" key="2">
    <source>
        <dbReference type="SAM" id="Phobius"/>
    </source>
</evidence>
<dbReference type="EMBL" id="JABELV010000148">
    <property type="protein sequence ID" value="KAG7529482.1"/>
    <property type="molecule type" value="Genomic_DNA"/>
</dbReference>
<keyword evidence="2" id="KW-0472">Membrane</keyword>
<feature type="compositionally biased region" description="Acidic residues" evidence="1">
    <location>
        <begin position="397"/>
        <end position="412"/>
    </location>
</feature>
<evidence type="ECO:0000256" key="1">
    <source>
        <dbReference type="SAM" id="MobiDB-lite"/>
    </source>
</evidence>
<reference evidence="3" key="1">
    <citation type="submission" date="2020-04" db="EMBL/GenBank/DDBJ databases">
        <title>Analysis of mating type loci in Filobasidium floriforme.</title>
        <authorList>
            <person name="Nowrousian M."/>
        </authorList>
    </citation>
    <scope>NUCLEOTIDE SEQUENCE</scope>
    <source>
        <strain evidence="3">CBS 6242</strain>
    </source>
</reference>
<accession>A0A8K0JM24</accession>
<evidence type="ECO:0000313" key="3">
    <source>
        <dbReference type="EMBL" id="KAG7529482.1"/>
    </source>
</evidence>
<dbReference type="Proteomes" id="UP000812966">
    <property type="component" value="Unassembled WGS sequence"/>
</dbReference>
<feature type="compositionally biased region" description="Basic and acidic residues" evidence="1">
    <location>
        <begin position="387"/>
        <end position="396"/>
    </location>
</feature>
<keyword evidence="4" id="KW-1185">Reference proteome</keyword>
<comment type="caution">
    <text evidence="3">The sequence shown here is derived from an EMBL/GenBank/DDBJ whole genome shotgun (WGS) entry which is preliminary data.</text>
</comment>
<keyword evidence="2" id="KW-0812">Transmembrane</keyword>
<sequence>MTTNNRSRGATLAIWVALNILRLVGFGAILWAIVVQGILLKNDVAAVSQPTSSGNTTNANATSSPGSIDPFQKVATQLPTGTNQPDNSIQSTSAVTYIAMGTPPAPSNVPSLLFPGGAVPTSLATDAVIPMATPAAAPMFTPPVVPTYTSVGPAPSENARSNFLNVPQKRAEDSQPKVTSTERYLVDSTVPMQPGGMVLAILHRISSILALLVLALGEVGLPEVFLLRHLSAISLVGSPLWLGLGKIWFGVDAQRHFVAPGLLLSGQFLIASGVLNVLMAMPLAFKQRRARSLPHLRPREVYFNFNIGQRLCFWKPIPELAYIMAYDRNGLDAIKARMGDLEEDDQDRDQEEDQDDEKYASDIESGSGEYPTFTGGSLTDPKSQIEQFDRRQRGDERSDDETDDDDNNEEYLEEAKPTPPAVMPGIPPQLQGIVRDVRPRFGSTPAVPAINLMPSTPSTIASRSRSGSRPQTMSSVMSGSSQGSTRSRRMTLIKEAAGSFPAPPDRPIDIELGTGVPKSKPKAHLVNPKMDESRLMPPKKRGGRSRSSSSSELSQVSCPAPRRAASVDVESPTTTETMQDLSQWKMPVRPVSAMKNPTGKSRQSVRFDLKRSSSESTSSVHEPSHRDPRQSGGGYTAPYVEDYDEAYSAYASEGSTELTYRSKARV</sequence>
<organism evidence="3 4">
    <name type="scientific">Filobasidium floriforme</name>
    <dbReference type="NCBI Taxonomy" id="5210"/>
    <lineage>
        <taxon>Eukaryota</taxon>
        <taxon>Fungi</taxon>
        <taxon>Dikarya</taxon>
        <taxon>Basidiomycota</taxon>
        <taxon>Agaricomycotina</taxon>
        <taxon>Tremellomycetes</taxon>
        <taxon>Filobasidiales</taxon>
        <taxon>Filobasidiaceae</taxon>
        <taxon>Filobasidium</taxon>
    </lineage>
</organism>
<feature type="compositionally biased region" description="Polar residues" evidence="1">
    <location>
        <begin position="374"/>
        <end position="386"/>
    </location>
</feature>